<dbReference type="VEuPathDB" id="FungiDB:RhiirFUN_015653"/>
<proteinExistence type="predicted"/>
<dbReference type="AlphaFoldDB" id="U9ULD9"/>
<accession>U9ULD9</accession>
<feature type="compositionally biased region" description="Basic and acidic residues" evidence="1">
    <location>
        <begin position="19"/>
        <end position="31"/>
    </location>
</feature>
<dbReference type="HOGENOM" id="CLU_3033513_0_0_1"/>
<gene>
    <name evidence="2" type="ORF">GLOINDRAFT_345561</name>
</gene>
<protein>
    <submittedName>
        <fullName evidence="2">Uncharacterized protein</fullName>
    </submittedName>
</protein>
<reference evidence="2" key="1">
    <citation type="submission" date="2013-07" db="EMBL/GenBank/DDBJ databases">
        <title>The genome of an arbuscular mycorrhizal fungus provides insights into the evolution of the oldest plant symbiosis.</title>
        <authorList>
            <consortium name="DOE Joint Genome Institute"/>
            <person name="Tisserant E."/>
            <person name="Malbreil M."/>
            <person name="Kuo A."/>
            <person name="Kohler A."/>
            <person name="Symeonidi A."/>
            <person name="Balestrini R."/>
            <person name="Charron P."/>
            <person name="Duensing N."/>
            <person name="Frei-dit-Frey N."/>
            <person name="Gianinazzi-Pearson V."/>
            <person name="Gilbert B."/>
            <person name="Handa Y."/>
            <person name="Hijri M."/>
            <person name="Kaul R."/>
            <person name="Kawaguchi M."/>
            <person name="Krajinski F."/>
            <person name="Lammers P."/>
            <person name="Lapierre D."/>
            <person name="Masclaux F.G."/>
            <person name="Murat C."/>
            <person name="Morin E."/>
            <person name="Ndikumana S."/>
            <person name="Pagni M."/>
            <person name="Petitpierre D."/>
            <person name="Requena N."/>
            <person name="Rosikiewicz P."/>
            <person name="Riley R."/>
            <person name="Saito K."/>
            <person name="San Clemente H."/>
            <person name="Shapiro H."/>
            <person name="van Tuinen D."/>
            <person name="Becard G."/>
            <person name="Bonfante P."/>
            <person name="Paszkowski U."/>
            <person name="Shachar-Hill Y."/>
            <person name="Young J.P."/>
            <person name="Sanders I.R."/>
            <person name="Henrissat B."/>
            <person name="Rensing S.A."/>
            <person name="Grigoriev I.V."/>
            <person name="Corradi N."/>
            <person name="Roux C."/>
            <person name="Martin F."/>
        </authorList>
    </citation>
    <scope>NUCLEOTIDE SEQUENCE</scope>
    <source>
        <strain evidence="2">DAOM 197198</strain>
    </source>
</reference>
<sequence>MEQMKQCIEELVESDDESLPGKDEKNNVENRDYNLPINQTNQINQYEKNLSIAPI</sequence>
<dbReference type="EMBL" id="KI281069">
    <property type="protein sequence ID" value="ESA16421.1"/>
    <property type="molecule type" value="Genomic_DNA"/>
</dbReference>
<evidence type="ECO:0000256" key="1">
    <source>
        <dbReference type="SAM" id="MobiDB-lite"/>
    </source>
</evidence>
<organism evidence="2">
    <name type="scientific">Rhizophagus irregularis (strain DAOM 181602 / DAOM 197198 / MUCL 43194)</name>
    <name type="common">Arbuscular mycorrhizal fungus</name>
    <name type="synonym">Glomus intraradices</name>
    <dbReference type="NCBI Taxonomy" id="747089"/>
    <lineage>
        <taxon>Eukaryota</taxon>
        <taxon>Fungi</taxon>
        <taxon>Fungi incertae sedis</taxon>
        <taxon>Mucoromycota</taxon>
        <taxon>Glomeromycotina</taxon>
        <taxon>Glomeromycetes</taxon>
        <taxon>Glomerales</taxon>
        <taxon>Glomeraceae</taxon>
        <taxon>Rhizophagus</taxon>
    </lineage>
</organism>
<evidence type="ECO:0000313" key="2">
    <source>
        <dbReference type="EMBL" id="ESA16421.1"/>
    </source>
</evidence>
<name>U9ULD9_RHIID</name>
<feature type="region of interest" description="Disordered" evidence="1">
    <location>
        <begin position="1"/>
        <end position="31"/>
    </location>
</feature>